<dbReference type="PANTHER" id="PTHR21694">
    <property type="entry name" value="COILED-COIL DOMAIN-CONTAINING PROTEIN 63"/>
    <property type="match status" value="1"/>
</dbReference>
<accession>A0ABM1NH47</accession>
<reference evidence="5" key="1">
    <citation type="submission" date="2025-08" db="UniProtKB">
        <authorList>
            <consortium name="RefSeq"/>
        </authorList>
    </citation>
    <scope>IDENTIFICATION</scope>
    <source>
        <tissue evidence="5">Whole Larva</tissue>
    </source>
</reference>
<name>A0ABM1NH47_NICVS</name>
<proteinExistence type="predicted"/>
<evidence type="ECO:0000313" key="4">
    <source>
        <dbReference type="Proteomes" id="UP000695000"/>
    </source>
</evidence>
<sequence>MAEKRKSLSREEQFAMKLREEDELVRLKRQLRIMAHDRAAMEASSNQTTQQKKMLNLYRKEANDLQNELKTIENKRSDDEVNIKKIQHLLKEHLVLDESIKEIKQHLREFDAQVDTVQKKINILSKNAPSDSTILDLKSSKVESVKRLENRLNLTVTQFCSILADNKARRIQMASLLRQRQSFNETWEKLVNDLHLGKKFMLDVIEQTTLAFDQREELMEKLRVLKYKAQNKVSSHVEEMTQLKRQLDHQTNLGEFLDSKSRKRIMVDLVRKEKEQKEQSKIMLEQELVHYADTFKKIKEFTGEEDIDKIKSQFLKSEEENYALFNYANALNTELESISSNIADYQSTIDEQRNISESRKHQEKHNFDALKEELLHQQSMVSKADLSLNTKKIELKRIIDGIEHIFKLISKENAAPLLELLELQVILDTNDFIFDGVESEEEDVLYIDDEPNEKVTMIILNSVLLSLSLIQLK</sequence>
<organism evidence="4 5">
    <name type="scientific">Nicrophorus vespilloides</name>
    <name type="common">Boreal carrion beetle</name>
    <dbReference type="NCBI Taxonomy" id="110193"/>
    <lineage>
        <taxon>Eukaryota</taxon>
        <taxon>Metazoa</taxon>
        <taxon>Ecdysozoa</taxon>
        <taxon>Arthropoda</taxon>
        <taxon>Hexapoda</taxon>
        <taxon>Insecta</taxon>
        <taxon>Pterygota</taxon>
        <taxon>Neoptera</taxon>
        <taxon>Endopterygota</taxon>
        <taxon>Coleoptera</taxon>
        <taxon>Polyphaga</taxon>
        <taxon>Staphyliniformia</taxon>
        <taxon>Silphidae</taxon>
        <taxon>Nicrophorinae</taxon>
        <taxon>Nicrophorus</taxon>
    </lineage>
</organism>
<keyword evidence="1 2" id="KW-0175">Coiled coil</keyword>
<dbReference type="PANTHER" id="PTHR21694:SF18">
    <property type="entry name" value="COILED-COIL DOMAIN-CONTAINING PROTEIN 63"/>
    <property type="match status" value="1"/>
</dbReference>
<feature type="domain" description="ODAD1 central coiled coil region" evidence="3">
    <location>
        <begin position="144"/>
        <end position="413"/>
    </location>
</feature>
<dbReference type="RefSeq" id="XP_017786147.1">
    <property type="nucleotide sequence ID" value="XM_017930658.1"/>
</dbReference>
<dbReference type="InterPro" id="IPR051876">
    <property type="entry name" value="ODA-DC/CCD"/>
</dbReference>
<dbReference type="Proteomes" id="UP000695000">
    <property type="component" value="Unplaced"/>
</dbReference>
<keyword evidence="4" id="KW-1185">Reference proteome</keyword>
<protein>
    <submittedName>
        <fullName evidence="5">Outer dynein arm protein 1-like</fullName>
    </submittedName>
</protein>
<dbReference type="InterPro" id="IPR049258">
    <property type="entry name" value="ODAD1_CC"/>
</dbReference>
<evidence type="ECO:0000256" key="1">
    <source>
        <dbReference type="ARBA" id="ARBA00023054"/>
    </source>
</evidence>
<feature type="coiled-coil region" evidence="2">
    <location>
        <begin position="48"/>
        <end position="127"/>
    </location>
</feature>
<evidence type="ECO:0000256" key="2">
    <source>
        <dbReference type="SAM" id="Coils"/>
    </source>
</evidence>
<gene>
    <name evidence="5" type="primary">LOC108569193</name>
</gene>
<dbReference type="GeneID" id="108569193"/>
<dbReference type="Pfam" id="PF21773">
    <property type="entry name" value="ODAD1_CC"/>
    <property type="match status" value="1"/>
</dbReference>
<evidence type="ECO:0000259" key="3">
    <source>
        <dbReference type="Pfam" id="PF21773"/>
    </source>
</evidence>
<evidence type="ECO:0000313" key="5">
    <source>
        <dbReference type="RefSeq" id="XP_017786147.1"/>
    </source>
</evidence>